<dbReference type="EMBL" id="CM056796">
    <property type="protein sequence ID" value="KAJ8714203.1"/>
    <property type="molecule type" value="Genomic_DNA"/>
</dbReference>
<proteinExistence type="predicted"/>
<sequence>MFWKKPSKLFEDVQFIVSPDDNELFNQRARHFNLKTHVMMSDVGKAFHNQRIKKYERQNTDSYTWHYYHTLEDINRWLIDLAAKYSNVHLDSIGKSAEGRDIYAISMISHGGNQKVMIEGGMHGNEWIAIEFVTYLINELIVQKNSKHWQLHKLASKYNWYIIPIMNPDGYAYTHSTDRLWRKNRRVTKKGIGADLDRNFDNNFGKYDSSKNPSDPYYHGSHAFSEPETRVLADYIAGKRINLRFYFSFHAYGQKIIIPFGDRIKHLGNYGEMENYGKQAIINMYHIYAKKYSVGTTFDTLGLRVSGNSASWVKTNYDVRYVFSFLLRDTGAYGFALPPNQILPTCEETIAGLTTVMTAKPKRKYYNYTLFRGIPVEEDHLEYFTNLSKIGDVNYWREPGLMYKPVDFVVGPEAKPIFLAESERLGLYVTTLLEDVQKAFDMQTVKTYIRRNMETFDWNNFFRLDDIYQWLQDLAKANPIEMSVQTIGKTLEKREIMAVRIILKGSKRRSTVFVEGGIHAREWISPAFVTYLIHQIIHSATSNDKKLREIALTYEWFFVPVMNPDGYEYSHSDDRLWRKNRNQNGVDLNRNFDIGFGTVGVSKIKASDTYCGPSAFSERESKALKNLVTSNAKKIEYYLAFHSYGQYMIIPYAHSKKHEENFNEVKQLCQQAAKQMARRYRTKFIVGTAYDTVGYMTSGVSGCWVKKTFHVPYVVTFELRDEGFYGFALPPEKIMPTCRETMDGLLTLLAPKPRNNATSYKYNKISDSAIRALKDSSPHFILDKIVIVFNMFLFIIVRFH</sequence>
<name>A0ACC2QFC5_9NEOP</name>
<organism evidence="1 2">
    <name type="scientific">Mythimna loreyi</name>
    <dbReference type="NCBI Taxonomy" id="667449"/>
    <lineage>
        <taxon>Eukaryota</taxon>
        <taxon>Metazoa</taxon>
        <taxon>Ecdysozoa</taxon>
        <taxon>Arthropoda</taxon>
        <taxon>Hexapoda</taxon>
        <taxon>Insecta</taxon>
        <taxon>Pterygota</taxon>
        <taxon>Neoptera</taxon>
        <taxon>Endopterygota</taxon>
        <taxon>Lepidoptera</taxon>
        <taxon>Glossata</taxon>
        <taxon>Ditrysia</taxon>
        <taxon>Noctuoidea</taxon>
        <taxon>Noctuidae</taxon>
        <taxon>Noctuinae</taxon>
        <taxon>Hadenini</taxon>
        <taxon>Mythimna</taxon>
    </lineage>
</organism>
<comment type="caution">
    <text evidence="1">The sequence shown here is derived from an EMBL/GenBank/DDBJ whole genome shotgun (WGS) entry which is preliminary data.</text>
</comment>
<gene>
    <name evidence="1" type="ORF">PYW08_007823</name>
</gene>
<reference evidence="1" key="1">
    <citation type="submission" date="2023-03" db="EMBL/GenBank/DDBJ databases">
        <title>Chromosome-level genomes of two armyworms, Mythimna separata and Mythimna loreyi, provide insights into the biosynthesis and reception of sex pheromones.</title>
        <authorList>
            <person name="Zhao H."/>
        </authorList>
    </citation>
    <scope>NUCLEOTIDE SEQUENCE</scope>
    <source>
        <strain evidence="1">BeijingLab</strain>
    </source>
</reference>
<dbReference type="Proteomes" id="UP001231649">
    <property type="component" value="Chromosome 20"/>
</dbReference>
<keyword evidence="2" id="KW-1185">Reference proteome</keyword>
<evidence type="ECO:0000313" key="2">
    <source>
        <dbReference type="Proteomes" id="UP001231649"/>
    </source>
</evidence>
<evidence type="ECO:0000313" key="1">
    <source>
        <dbReference type="EMBL" id="KAJ8714203.1"/>
    </source>
</evidence>
<accession>A0ACC2QFC5</accession>
<protein>
    <submittedName>
        <fullName evidence="1">Uncharacterized protein</fullName>
    </submittedName>
</protein>